<evidence type="ECO:0000313" key="2">
    <source>
        <dbReference type="Proteomes" id="UP000003490"/>
    </source>
</evidence>
<organism evidence="1 2">
    <name type="scientific">[Clostridium] leptum DSM 753</name>
    <dbReference type="NCBI Taxonomy" id="428125"/>
    <lineage>
        <taxon>Bacteria</taxon>
        <taxon>Bacillati</taxon>
        <taxon>Bacillota</taxon>
        <taxon>Clostridia</taxon>
        <taxon>Eubacteriales</taxon>
        <taxon>Oscillospiraceae</taxon>
        <taxon>Oscillospiraceae incertae sedis</taxon>
    </lineage>
</organism>
<accession>A7VTG6</accession>
<gene>
    <name evidence="1" type="ORF">CLOLEP_01859</name>
</gene>
<dbReference type="AlphaFoldDB" id="A7VTG6"/>
<comment type="caution">
    <text evidence="1">The sequence shown here is derived from an EMBL/GenBank/DDBJ whole genome shotgun (WGS) entry which is preliminary data.</text>
</comment>
<evidence type="ECO:0000313" key="1">
    <source>
        <dbReference type="EMBL" id="EDO61463.1"/>
    </source>
</evidence>
<dbReference type="HOGENOM" id="CLU_2933154_0_0_9"/>
<dbReference type="EMBL" id="ABCB02000018">
    <property type="protein sequence ID" value="EDO61463.1"/>
    <property type="molecule type" value="Genomic_DNA"/>
</dbReference>
<reference evidence="1 2" key="1">
    <citation type="submission" date="2007-08" db="EMBL/GenBank/DDBJ databases">
        <title>Draft genome sequence of Clostridium leptum (DSM 753).</title>
        <authorList>
            <person name="Sudarsanam P."/>
            <person name="Ley R."/>
            <person name="Guruge J."/>
            <person name="Turnbaugh P.J."/>
            <person name="Mahowald M."/>
            <person name="Liep D."/>
            <person name="Gordon J."/>
        </authorList>
    </citation>
    <scope>NUCLEOTIDE SEQUENCE [LARGE SCALE GENOMIC DNA]</scope>
    <source>
        <strain evidence="1 2">DSM 753</strain>
    </source>
</reference>
<name>A7VTG6_9FIRM</name>
<reference evidence="1 2" key="2">
    <citation type="submission" date="2007-08" db="EMBL/GenBank/DDBJ databases">
        <authorList>
            <person name="Fulton L."/>
            <person name="Clifton S."/>
            <person name="Fulton B."/>
            <person name="Xu J."/>
            <person name="Minx P."/>
            <person name="Pepin K.H."/>
            <person name="Johnson M."/>
            <person name="Thiruvilangam P."/>
            <person name="Bhonagiri V."/>
            <person name="Nash W.E."/>
            <person name="Wang C."/>
            <person name="Mardis E.R."/>
            <person name="Wilson R.K."/>
        </authorList>
    </citation>
    <scope>NUCLEOTIDE SEQUENCE [LARGE SCALE GENOMIC DNA]</scope>
    <source>
        <strain evidence="1 2">DSM 753</strain>
    </source>
</reference>
<dbReference type="Proteomes" id="UP000003490">
    <property type="component" value="Unassembled WGS sequence"/>
</dbReference>
<proteinExistence type="predicted"/>
<sequence length="60" mass="7307">MQDVNQLKKYYFSGLVEKTFLNLFPLKILFTIPYYKTIFHKVKLFSKKYKISFLSKNYIS</sequence>
<protein>
    <submittedName>
        <fullName evidence="1">Uncharacterized protein</fullName>
    </submittedName>
</protein>